<keyword evidence="2" id="KW-0812">Transmembrane</keyword>
<sequence>MADENAPDAAADETPAPQPSPLPPPSDVTIPKEEQYYTPIFIITATFGALFIILPLIVRKGPYKGWVTIYISQMNPLLGPRMRNTTVAWLAHKIGNPAKPASIGETDTNKS</sequence>
<keyword evidence="4" id="KW-1185">Reference proteome</keyword>
<feature type="region of interest" description="Disordered" evidence="1">
    <location>
        <begin position="1"/>
        <end position="30"/>
    </location>
</feature>
<gene>
    <name evidence="3" type="ORF">PARMNEM_LOCUS15314</name>
</gene>
<comment type="caution">
    <text evidence="3">The sequence shown here is derived from an EMBL/GenBank/DDBJ whole genome shotgun (WGS) entry which is preliminary data.</text>
</comment>
<feature type="transmembrane region" description="Helical" evidence="2">
    <location>
        <begin position="36"/>
        <end position="58"/>
    </location>
</feature>
<feature type="compositionally biased region" description="Pro residues" evidence="1">
    <location>
        <begin position="16"/>
        <end position="26"/>
    </location>
</feature>
<organism evidence="3 4">
    <name type="scientific">Parnassius mnemosyne</name>
    <name type="common">clouded apollo</name>
    <dbReference type="NCBI Taxonomy" id="213953"/>
    <lineage>
        <taxon>Eukaryota</taxon>
        <taxon>Metazoa</taxon>
        <taxon>Ecdysozoa</taxon>
        <taxon>Arthropoda</taxon>
        <taxon>Hexapoda</taxon>
        <taxon>Insecta</taxon>
        <taxon>Pterygota</taxon>
        <taxon>Neoptera</taxon>
        <taxon>Endopterygota</taxon>
        <taxon>Lepidoptera</taxon>
        <taxon>Glossata</taxon>
        <taxon>Ditrysia</taxon>
        <taxon>Papilionoidea</taxon>
        <taxon>Papilionidae</taxon>
        <taxon>Parnassiinae</taxon>
        <taxon>Parnassini</taxon>
        <taxon>Parnassius</taxon>
        <taxon>Driopa</taxon>
    </lineage>
</organism>
<keyword evidence="2" id="KW-1133">Transmembrane helix</keyword>
<reference evidence="3 4" key="1">
    <citation type="submission" date="2023-11" db="EMBL/GenBank/DDBJ databases">
        <authorList>
            <person name="Hedman E."/>
            <person name="Englund M."/>
            <person name="Stromberg M."/>
            <person name="Nyberg Akerstrom W."/>
            <person name="Nylinder S."/>
            <person name="Jareborg N."/>
            <person name="Kallberg Y."/>
            <person name="Kronander E."/>
        </authorList>
    </citation>
    <scope>NUCLEOTIDE SEQUENCE [LARGE SCALE GENOMIC DNA]</scope>
</reference>
<keyword evidence="2" id="KW-0472">Membrane</keyword>
<proteinExistence type="predicted"/>
<protein>
    <submittedName>
        <fullName evidence="3">Uncharacterized protein</fullName>
    </submittedName>
</protein>
<evidence type="ECO:0000313" key="4">
    <source>
        <dbReference type="Proteomes" id="UP001314205"/>
    </source>
</evidence>
<evidence type="ECO:0000256" key="1">
    <source>
        <dbReference type="SAM" id="MobiDB-lite"/>
    </source>
</evidence>
<evidence type="ECO:0000256" key="2">
    <source>
        <dbReference type="SAM" id="Phobius"/>
    </source>
</evidence>
<evidence type="ECO:0000313" key="3">
    <source>
        <dbReference type="EMBL" id="CAK1595897.1"/>
    </source>
</evidence>
<dbReference type="Proteomes" id="UP001314205">
    <property type="component" value="Unassembled WGS sequence"/>
</dbReference>
<name>A0AAV1LP45_9NEOP</name>
<dbReference type="AlphaFoldDB" id="A0AAV1LP45"/>
<accession>A0AAV1LP45</accession>
<dbReference type="EMBL" id="CAVLGL010000093">
    <property type="protein sequence ID" value="CAK1595897.1"/>
    <property type="molecule type" value="Genomic_DNA"/>
</dbReference>